<dbReference type="Proteomes" id="UP000694680">
    <property type="component" value="Chromosome 13"/>
</dbReference>
<name>A0A8C5E6T2_GOUWI</name>
<gene>
    <name evidence="9" type="primary">LOC114475012</name>
</gene>
<evidence type="ECO:0000256" key="5">
    <source>
        <dbReference type="ARBA" id="ARBA00023136"/>
    </source>
</evidence>
<feature type="region of interest" description="Disordered" evidence="7">
    <location>
        <begin position="1"/>
        <end position="29"/>
    </location>
</feature>
<proteinExistence type="predicted"/>
<dbReference type="SMART" id="SM01015">
    <property type="entry name" value="Arfaptin"/>
    <property type="match status" value="1"/>
</dbReference>
<comment type="subcellular location">
    <subcellularLocation>
        <location evidence="1">Golgi apparatus membrane</location>
    </subcellularLocation>
    <subcellularLocation>
        <location evidence="2">Golgi apparatus</location>
        <location evidence="2">trans-Golgi network</location>
    </subcellularLocation>
</comment>
<keyword evidence="6" id="KW-0175">Coiled coil</keyword>
<keyword evidence="4" id="KW-0333">Golgi apparatus</keyword>
<dbReference type="GeneID" id="114475012"/>
<reference evidence="9" key="2">
    <citation type="submission" date="2025-08" db="UniProtKB">
        <authorList>
            <consortium name="Ensembl"/>
        </authorList>
    </citation>
    <scope>IDENTIFICATION</scope>
</reference>
<evidence type="ECO:0000259" key="8">
    <source>
        <dbReference type="PROSITE" id="PS50870"/>
    </source>
</evidence>
<reference evidence="9" key="1">
    <citation type="submission" date="2020-06" db="EMBL/GenBank/DDBJ databases">
        <authorList>
            <consortium name="Wellcome Sanger Institute Data Sharing"/>
        </authorList>
    </citation>
    <scope>NUCLEOTIDE SEQUENCE [LARGE SCALE GENOMIC DNA]</scope>
</reference>
<organism evidence="9 10">
    <name type="scientific">Gouania willdenowi</name>
    <name type="common">Blunt-snouted clingfish</name>
    <name type="synonym">Lepadogaster willdenowi</name>
    <dbReference type="NCBI Taxonomy" id="441366"/>
    <lineage>
        <taxon>Eukaryota</taxon>
        <taxon>Metazoa</taxon>
        <taxon>Chordata</taxon>
        <taxon>Craniata</taxon>
        <taxon>Vertebrata</taxon>
        <taxon>Euteleostomi</taxon>
        <taxon>Actinopterygii</taxon>
        <taxon>Neopterygii</taxon>
        <taxon>Teleostei</taxon>
        <taxon>Neoteleostei</taxon>
        <taxon>Acanthomorphata</taxon>
        <taxon>Ovalentaria</taxon>
        <taxon>Blenniimorphae</taxon>
        <taxon>Blenniiformes</taxon>
        <taxon>Gobiesocoidei</taxon>
        <taxon>Gobiesocidae</taxon>
        <taxon>Gobiesocinae</taxon>
        <taxon>Gouania</taxon>
    </lineage>
</organism>
<accession>A0A8C5E6T2</accession>
<keyword evidence="5" id="KW-0472">Membrane</keyword>
<dbReference type="FunFam" id="1.20.1270.60:FF:000003">
    <property type="entry name" value="arfaptin-2 isoform X1"/>
    <property type="match status" value="1"/>
</dbReference>
<dbReference type="SUPFAM" id="SSF103657">
    <property type="entry name" value="BAR/IMD domain-like"/>
    <property type="match status" value="1"/>
</dbReference>
<dbReference type="PANTHER" id="PTHR12141">
    <property type="entry name" value="ARFAPTIN-RELATED"/>
    <property type="match status" value="1"/>
</dbReference>
<evidence type="ECO:0000256" key="7">
    <source>
        <dbReference type="SAM" id="MobiDB-lite"/>
    </source>
</evidence>
<dbReference type="GO" id="GO:0070273">
    <property type="term" value="F:phosphatidylinositol-4-phosphate binding"/>
    <property type="evidence" value="ECO:0007669"/>
    <property type="project" value="UniProtKB-ARBA"/>
</dbReference>
<feature type="domain" description="AH" evidence="8">
    <location>
        <begin position="140"/>
        <end position="340"/>
    </location>
</feature>
<dbReference type="InterPro" id="IPR010504">
    <property type="entry name" value="AH_dom"/>
</dbReference>
<dbReference type="Gene3D" id="1.20.1270.60">
    <property type="entry name" value="Arfaptin homology (AH) domain/BAR domain"/>
    <property type="match status" value="1"/>
</dbReference>
<reference evidence="9" key="3">
    <citation type="submission" date="2025-09" db="UniProtKB">
        <authorList>
            <consortium name="Ensembl"/>
        </authorList>
    </citation>
    <scope>IDENTIFICATION</scope>
</reference>
<evidence type="ECO:0000256" key="1">
    <source>
        <dbReference type="ARBA" id="ARBA00004394"/>
    </source>
</evidence>
<dbReference type="GO" id="GO:0005829">
    <property type="term" value="C:cytosol"/>
    <property type="evidence" value="ECO:0007669"/>
    <property type="project" value="UniProtKB-ARBA"/>
</dbReference>
<dbReference type="PANTHER" id="PTHR12141:SF3">
    <property type="entry name" value="ARFAPTIN-2"/>
    <property type="match status" value="1"/>
</dbReference>
<dbReference type="GO" id="GO:0006886">
    <property type="term" value="P:intracellular protein transport"/>
    <property type="evidence" value="ECO:0007669"/>
    <property type="project" value="TreeGrafter"/>
</dbReference>
<keyword evidence="10" id="KW-1185">Reference proteome</keyword>
<dbReference type="GO" id="GO:0034315">
    <property type="term" value="P:regulation of Arp2/3 complex-mediated actin nucleation"/>
    <property type="evidence" value="ECO:0007669"/>
    <property type="project" value="TreeGrafter"/>
</dbReference>
<dbReference type="InterPro" id="IPR030798">
    <property type="entry name" value="Arfaptin_fam"/>
</dbReference>
<evidence type="ECO:0000313" key="10">
    <source>
        <dbReference type="Proteomes" id="UP000694680"/>
    </source>
</evidence>
<keyword evidence="3" id="KW-0597">Phosphoprotein</keyword>
<dbReference type="GO" id="GO:0019904">
    <property type="term" value="F:protein domain specific binding"/>
    <property type="evidence" value="ECO:0007669"/>
    <property type="project" value="InterPro"/>
</dbReference>
<dbReference type="AlphaFoldDB" id="A0A8C5E6T2"/>
<dbReference type="GO" id="GO:0032588">
    <property type="term" value="C:trans-Golgi network membrane"/>
    <property type="evidence" value="ECO:0007669"/>
    <property type="project" value="UniProtKB-ARBA"/>
</dbReference>
<dbReference type="RefSeq" id="XP_028321481.1">
    <property type="nucleotide sequence ID" value="XM_028465680.1"/>
</dbReference>
<evidence type="ECO:0000313" key="9">
    <source>
        <dbReference type="Ensembl" id="ENSGWIP00000017079.1"/>
    </source>
</evidence>
<dbReference type="CDD" id="cd07660">
    <property type="entry name" value="BAR_Arfaptin"/>
    <property type="match status" value="1"/>
</dbReference>
<evidence type="ECO:0000256" key="4">
    <source>
        <dbReference type="ARBA" id="ARBA00023034"/>
    </source>
</evidence>
<evidence type="ECO:0000256" key="3">
    <source>
        <dbReference type="ARBA" id="ARBA00022553"/>
    </source>
</evidence>
<evidence type="ECO:0000256" key="2">
    <source>
        <dbReference type="ARBA" id="ARBA00004601"/>
    </source>
</evidence>
<dbReference type="Pfam" id="PF06456">
    <property type="entry name" value="Arfaptin"/>
    <property type="match status" value="1"/>
</dbReference>
<dbReference type="PROSITE" id="PS50870">
    <property type="entry name" value="AH"/>
    <property type="match status" value="1"/>
</dbReference>
<dbReference type="InterPro" id="IPR027267">
    <property type="entry name" value="AH/BAR_dom_sf"/>
</dbReference>
<protein>
    <submittedName>
        <fullName evidence="9">Arfaptin-2-like</fullName>
    </submittedName>
</protein>
<dbReference type="Ensembl" id="ENSGWIT00000018854.1">
    <property type="protein sequence ID" value="ENSGWIP00000017079.1"/>
    <property type="gene ID" value="ENSGWIG00000009531.1"/>
</dbReference>
<sequence>MADNIMSKAATMEIPINSNGDTGNLPEDDSLEQDLQQVMVSGPNLNETSIVSGGYGGPPGGIIPTSSIKGPAIRFNPEYLCGGRARAQAPGTPNHNINPTEEVTRGVAVEKLDSVKKWSINTYKCTKQMFSEKFGRGSRTVDLELEAQIDVLRDTKIKYESILRLATALIDHFQSMVQTQQALGDTFTDLSQKSPELQDEFGYNAETQKLLCKNGEALLGAISFFVSGVDTLVNKTMEDTLMTIKHYENARLEFDAYRSDLEELSVGPRDAAAMVRIEMAQHEYHVHREKYEKLRSDVTIKLKFLEENKVKVMHKQLLLFHNAISAYFAGNQQQLEQTLIQFNVKLKPPGSDKPSWLEEQ</sequence>
<dbReference type="GO" id="GO:0000139">
    <property type="term" value="C:Golgi membrane"/>
    <property type="evidence" value="ECO:0007669"/>
    <property type="project" value="UniProtKB-SubCell"/>
</dbReference>
<feature type="coiled-coil region" evidence="6">
    <location>
        <begin position="277"/>
        <end position="308"/>
    </location>
</feature>
<evidence type="ECO:0000256" key="6">
    <source>
        <dbReference type="SAM" id="Coils"/>
    </source>
</evidence>